<feature type="domain" description="Aminoglycoside phosphotransferase" evidence="2">
    <location>
        <begin position="58"/>
        <end position="330"/>
    </location>
</feature>
<feature type="region of interest" description="Disordered" evidence="1">
    <location>
        <begin position="494"/>
        <end position="519"/>
    </location>
</feature>
<evidence type="ECO:0000313" key="4">
    <source>
        <dbReference type="Proteomes" id="UP000327118"/>
    </source>
</evidence>
<dbReference type="PANTHER" id="PTHR36091">
    <property type="entry name" value="ALTERED INHERITANCE OF MITOCHONDRIA PROTEIN 9, MITOCHONDRIAL"/>
    <property type="match status" value="1"/>
</dbReference>
<dbReference type="GO" id="GO:0005739">
    <property type="term" value="C:mitochondrion"/>
    <property type="evidence" value="ECO:0007669"/>
    <property type="project" value="TreeGrafter"/>
</dbReference>
<organism evidence="3 4">
    <name type="scientific">Aspergillus coremiiformis</name>
    <dbReference type="NCBI Taxonomy" id="138285"/>
    <lineage>
        <taxon>Eukaryota</taxon>
        <taxon>Fungi</taxon>
        <taxon>Dikarya</taxon>
        <taxon>Ascomycota</taxon>
        <taxon>Pezizomycotina</taxon>
        <taxon>Eurotiomycetes</taxon>
        <taxon>Eurotiomycetidae</taxon>
        <taxon>Eurotiales</taxon>
        <taxon>Aspergillaceae</taxon>
        <taxon>Aspergillus</taxon>
        <taxon>Aspergillus subgen. Circumdati</taxon>
    </lineage>
</organism>
<evidence type="ECO:0000313" key="3">
    <source>
        <dbReference type="EMBL" id="KAE8355998.1"/>
    </source>
</evidence>
<dbReference type="InterPro" id="IPR051035">
    <property type="entry name" value="Mito_inheritance_9"/>
</dbReference>
<keyword evidence="4" id="KW-1185">Reference proteome</keyword>
<dbReference type="InterPro" id="IPR002575">
    <property type="entry name" value="Aminoglycoside_PTrfase"/>
</dbReference>
<proteinExistence type="predicted"/>
<dbReference type="Gene3D" id="3.90.1200.10">
    <property type="match status" value="1"/>
</dbReference>
<reference evidence="4" key="1">
    <citation type="submission" date="2019-04" db="EMBL/GenBank/DDBJ databases">
        <title>Friends and foes A comparative genomics studyof 23 Aspergillus species from section Flavi.</title>
        <authorList>
            <consortium name="DOE Joint Genome Institute"/>
            <person name="Kjaerbolling I."/>
            <person name="Vesth T."/>
            <person name="Frisvad J.C."/>
            <person name="Nybo J.L."/>
            <person name="Theobald S."/>
            <person name="Kildgaard S."/>
            <person name="Isbrandt T."/>
            <person name="Kuo A."/>
            <person name="Sato A."/>
            <person name="Lyhne E.K."/>
            <person name="Kogle M.E."/>
            <person name="Wiebenga A."/>
            <person name="Kun R.S."/>
            <person name="Lubbers R.J."/>
            <person name="Makela M.R."/>
            <person name="Barry K."/>
            <person name="Chovatia M."/>
            <person name="Clum A."/>
            <person name="Daum C."/>
            <person name="Haridas S."/>
            <person name="He G."/>
            <person name="LaButti K."/>
            <person name="Lipzen A."/>
            <person name="Mondo S."/>
            <person name="Riley R."/>
            <person name="Salamov A."/>
            <person name="Simmons B.A."/>
            <person name="Magnuson J.K."/>
            <person name="Henrissat B."/>
            <person name="Mortensen U.H."/>
            <person name="Larsen T.O."/>
            <person name="Devries R.P."/>
            <person name="Grigoriev I.V."/>
            <person name="Machida M."/>
            <person name="Baker S.E."/>
            <person name="Andersen M.R."/>
        </authorList>
    </citation>
    <scope>NUCLEOTIDE SEQUENCE [LARGE SCALE GENOMIC DNA]</scope>
    <source>
        <strain evidence="4">CBS 553.77</strain>
    </source>
</reference>
<keyword evidence="3" id="KW-0808">Transferase</keyword>
<dbReference type="AlphaFoldDB" id="A0A5N6ZF35"/>
<dbReference type="InterPro" id="IPR011009">
    <property type="entry name" value="Kinase-like_dom_sf"/>
</dbReference>
<dbReference type="PANTHER" id="PTHR36091:SF2">
    <property type="entry name" value="AMINOGLYCOSIDE PHOSPHOTRANSFERASE DOMAIN-CONTAINING PROTEIN"/>
    <property type="match status" value="1"/>
</dbReference>
<evidence type="ECO:0000259" key="2">
    <source>
        <dbReference type="Pfam" id="PF01636"/>
    </source>
</evidence>
<dbReference type="EMBL" id="ML739044">
    <property type="protein sequence ID" value="KAE8355998.1"/>
    <property type="molecule type" value="Genomic_DNA"/>
</dbReference>
<evidence type="ECO:0000256" key="1">
    <source>
        <dbReference type="SAM" id="MobiDB-lite"/>
    </source>
</evidence>
<protein>
    <submittedName>
        <fullName evidence="3">Kinase-like domain-containing protein</fullName>
    </submittedName>
</protein>
<name>A0A5N6ZF35_9EURO</name>
<dbReference type="Proteomes" id="UP000327118">
    <property type="component" value="Unassembled WGS sequence"/>
</dbReference>
<dbReference type="SUPFAM" id="SSF56112">
    <property type="entry name" value="Protein kinase-like (PK-like)"/>
    <property type="match status" value="1"/>
</dbReference>
<dbReference type="OrthoDB" id="2968323at2759"/>
<keyword evidence="3" id="KW-0418">Kinase</keyword>
<sequence>MSSASPQQPSCTDFYQYTSGRWLWDEEQQLRDRFSPFNISELQRVAVSSVGANKCVEITKLAEGSFNKTFKLIMDNGRNAIARIPHPIAGPRYYMTASEVATMEFARSVLEIPTPRVFAWSADANNPVQSEYIIMEEAPGEKLEDVWDDLAIEQRILIMKDLVSLEKKMISMSFNSYGNLYYASEAIPGAAAAEVVGDLPAEVKNAVMRRFAIGPAAERAFWNRERAVMNIDRGPWKRPQDFAASLAHRELEWIKHYAVPKPQDDPLVTSATQNSPSSHISLLHRYLEVVPYLLPSDPEVIAPHLWHTDLHAANIFVENGHISSVIDWQGTWTAPLILQARHPRLVDYHGDIVLKAPANFKDLEPDAKTRVREQMGRSIILYLYEKQIAREVPLLDKVIRFHHGRTRESLIRVEKYWNELGFDGPCPLCFTEDELRIHAEESEGWNDVQDFWDSVSSIISRDGWTPNDFYNDALALFTELRETGLKSMIGKEREDFKRQTQWVERKCSEEGQQETEERA</sequence>
<dbReference type="GO" id="GO:0016301">
    <property type="term" value="F:kinase activity"/>
    <property type="evidence" value="ECO:0007669"/>
    <property type="project" value="UniProtKB-KW"/>
</dbReference>
<dbReference type="Pfam" id="PF01636">
    <property type="entry name" value="APH"/>
    <property type="match status" value="1"/>
</dbReference>
<accession>A0A5N6ZF35</accession>
<gene>
    <name evidence="3" type="ORF">BDV28DRAFT_154983</name>
</gene>